<dbReference type="SUPFAM" id="SSF52413">
    <property type="entry name" value="UDP-glucose/GDP-mannose dehydrogenase C-terminal domain"/>
    <property type="match status" value="1"/>
</dbReference>
<feature type="binding site" evidence="10">
    <location>
        <position position="92"/>
    </location>
    <ligand>
        <name>NAD(+)</name>
        <dbReference type="ChEBI" id="CHEBI:57540"/>
    </ligand>
</feature>
<dbReference type="InterPro" id="IPR014026">
    <property type="entry name" value="UDP-Glc/GDP-Man_DH_dimer"/>
</dbReference>
<gene>
    <name evidence="12" type="ORF">UV20_C0001G0052</name>
</gene>
<dbReference type="EMBL" id="LCDO01000001">
    <property type="protein sequence ID" value="KKS57412.1"/>
    <property type="molecule type" value="Genomic_DNA"/>
</dbReference>
<evidence type="ECO:0000256" key="3">
    <source>
        <dbReference type="ARBA" id="ARBA00012954"/>
    </source>
</evidence>
<dbReference type="Pfam" id="PF03720">
    <property type="entry name" value="UDPG_MGDP_dh_C"/>
    <property type="match status" value="1"/>
</dbReference>
<dbReference type="GO" id="GO:0003979">
    <property type="term" value="F:UDP-glucose 6-dehydrogenase activity"/>
    <property type="evidence" value="ECO:0007669"/>
    <property type="project" value="UniProtKB-EC"/>
</dbReference>
<organism evidence="12 13">
    <name type="scientific">Candidatus Magasanikbacteria bacterium GW2011_GWA2_42_32</name>
    <dbReference type="NCBI Taxonomy" id="1619039"/>
    <lineage>
        <taxon>Bacteria</taxon>
        <taxon>Candidatus Magasanikiibacteriota</taxon>
    </lineage>
</organism>
<feature type="binding site" evidence="10">
    <location>
        <position position="136"/>
    </location>
    <ligand>
        <name>NAD(+)</name>
        <dbReference type="ChEBI" id="CHEBI:57540"/>
    </ligand>
</feature>
<dbReference type="InterPro" id="IPR017476">
    <property type="entry name" value="UDP-Glc/GDP-Man"/>
</dbReference>
<dbReference type="GO" id="GO:0051287">
    <property type="term" value="F:NAD binding"/>
    <property type="evidence" value="ECO:0007669"/>
    <property type="project" value="InterPro"/>
</dbReference>
<dbReference type="Proteomes" id="UP000034837">
    <property type="component" value="Unassembled WGS sequence"/>
</dbReference>
<evidence type="ECO:0000259" key="11">
    <source>
        <dbReference type="SMART" id="SM00984"/>
    </source>
</evidence>
<dbReference type="GO" id="GO:0006065">
    <property type="term" value="P:UDP-glucuronate biosynthetic process"/>
    <property type="evidence" value="ECO:0007669"/>
    <property type="project" value="UniProtKB-UniPathway"/>
</dbReference>
<feature type="binding site" evidence="9">
    <location>
        <position position="221"/>
    </location>
    <ligand>
        <name>substrate</name>
    </ligand>
</feature>
<evidence type="ECO:0000256" key="1">
    <source>
        <dbReference type="ARBA" id="ARBA00004701"/>
    </source>
</evidence>
<comment type="pathway">
    <text evidence="1">Nucleotide-sugar biosynthesis; UDP-alpha-D-glucuronate biosynthesis; UDP-alpha-D-glucuronate from UDP-alpha-D-glucose: step 1/1.</text>
</comment>
<evidence type="ECO:0000256" key="6">
    <source>
        <dbReference type="ARBA" id="ARBA00047473"/>
    </source>
</evidence>
<dbReference type="Gene3D" id="3.40.50.720">
    <property type="entry name" value="NAD(P)-binding Rossmann-like Domain"/>
    <property type="match status" value="2"/>
</dbReference>
<dbReference type="PANTHER" id="PTHR43750">
    <property type="entry name" value="UDP-GLUCOSE 6-DEHYDROGENASE TUAD"/>
    <property type="match status" value="1"/>
</dbReference>
<feature type="domain" description="UDP-glucose/GDP-mannose dehydrogenase C-terminal" evidence="11">
    <location>
        <begin position="333"/>
        <end position="437"/>
    </location>
</feature>
<feature type="binding site" evidence="9">
    <location>
        <begin position="165"/>
        <end position="168"/>
    </location>
    <ligand>
        <name>substrate</name>
    </ligand>
</feature>
<dbReference type="InterPro" id="IPR008927">
    <property type="entry name" value="6-PGluconate_DH-like_C_sf"/>
</dbReference>
<name>A0A0G1A8P8_9BACT</name>
<evidence type="ECO:0000256" key="4">
    <source>
        <dbReference type="ARBA" id="ARBA00023002"/>
    </source>
</evidence>
<dbReference type="SUPFAM" id="SSF51735">
    <property type="entry name" value="NAD(P)-binding Rossmann-fold domains"/>
    <property type="match status" value="1"/>
</dbReference>
<dbReference type="InterPro" id="IPR028357">
    <property type="entry name" value="UDPglc_DH_bac"/>
</dbReference>
<dbReference type="PIRSF" id="PIRSF000124">
    <property type="entry name" value="UDPglc_GDPman_dh"/>
    <property type="match status" value="1"/>
</dbReference>
<dbReference type="GO" id="GO:0000271">
    <property type="term" value="P:polysaccharide biosynthetic process"/>
    <property type="evidence" value="ECO:0007669"/>
    <property type="project" value="InterPro"/>
</dbReference>
<dbReference type="Pfam" id="PF00984">
    <property type="entry name" value="UDPG_MGDP_dh"/>
    <property type="match status" value="1"/>
</dbReference>
<evidence type="ECO:0000256" key="2">
    <source>
        <dbReference type="ARBA" id="ARBA00006601"/>
    </source>
</evidence>
<accession>A0A0G1A8P8</accession>
<evidence type="ECO:0000313" key="13">
    <source>
        <dbReference type="Proteomes" id="UP000034837"/>
    </source>
</evidence>
<feature type="binding site" evidence="9">
    <location>
        <position position="276"/>
    </location>
    <ligand>
        <name>substrate</name>
    </ligand>
</feature>
<dbReference type="SMART" id="SM00984">
    <property type="entry name" value="UDPG_MGDP_dh_C"/>
    <property type="match status" value="1"/>
</dbReference>
<protein>
    <recommendedName>
        <fullName evidence="3 7">UDP-glucose 6-dehydrogenase</fullName>
        <ecNumber evidence="3 7">1.1.1.22</ecNumber>
    </recommendedName>
</protein>
<dbReference type="AlphaFoldDB" id="A0A0G1A8P8"/>
<dbReference type="PANTHER" id="PTHR43750:SF3">
    <property type="entry name" value="UDP-GLUCOSE 6-DEHYDROGENASE TUAD"/>
    <property type="match status" value="1"/>
</dbReference>
<comment type="catalytic activity">
    <reaction evidence="6 7">
        <text>UDP-alpha-D-glucose + 2 NAD(+) + H2O = UDP-alpha-D-glucuronate + 2 NADH + 3 H(+)</text>
        <dbReference type="Rhea" id="RHEA:23596"/>
        <dbReference type="ChEBI" id="CHEBI:15377"/>
        <dbReference type="ChEBI" id="CHEBI:15378"/>
        <dbReference type="ChEBI" id="CHEBI:57540"/>
        <dbReference type="ChEBI" id="CHEBI:57945"/>
        <dbReference type="ChEBI" id="CHEBI:58052"/>
        <dbReference type="ChEBI" id="CHEBI:58885"/>
        <dbReference type="EC" id="1.1.1.22"/>
    </reaction>
</comment>
<comment type="caution">
    <text evidence="12">The sequence shown here is derived from an EMBL/GenBank/DDBJ whole genome shotgun (WGS) entry which is preliminary data.</text>
</comment>
<dbReference type="InterPro" id="IPR036291">
    <property type="entry name" value="NAD(P)-bd_dom_sf"/>
</dbReference>
<dbReference type="SUPFAM" id="SSF48179">
    <property type="entry name" value="6-phosphogluconate dehydrogenase C-terminal domain-like"/>
    <property type="match status" value="1"/>
</dbReference>
<evidence type="ECO:0000256" key="7">
    <source>
        <dbReference type="PIRNR" id="PIRNR000124"/>
    </source>
</evidence>
<dbReference type="NCBIfam" id="TIGR03026">
    <property type="entry name" value="NDP-sugDHase"/>
    <property type="match status" value="1"/>
</dbReference>
<feature type="active site" description="Nucleophile" evidence="8">
    <location>
        <position position="279"/>
    </location>
</feature>
<dbReference type="InterPro" id="IPR001732">
    <property type="entry name" value="UDP-Glc/GDP-Man_DH_N"/>
</dbReference>
<feature type="binding site" evidence="10">
    <location>
        <position position="35"/>
    </location>
    <ligand>
        <name>NAD(+)</name>
        <dbReference type="ChEBI" id="CHEBI:57540"/>
    </ligand>
</feature>
<reference evidence="12 13" key="1">
    <citation type="journal article" date="2015" name="Nature">
        <title>rRNA introns, odd ribosomes, and small enigmatic genomes across a large radiation of phyla.</title>
        <authorList>
            <person name="Brown C.T."/>
            <person name="Hug L.A."/>
            <person name="Thomas B.C."/>
            <person name="Sharon I."/>
            <person name="Castelle C.J."/>
            <person name="Singh A."/>
            <person name="Wilkins M.J."/>
            <person name="Williams K.H."/>
            <person name="Banfield J.F."/>
        </authorList>
    </citation>
    <scope>NUCLEOTIDE SEQUENCE [LARGE SCALE GENOMIC DNA]</scope>
</reference>
<evidence type="ECO:0000256" key="10">
    <source>
        <dbReference type="PIRSR" id="PIRSR500134-3"/>
    </source>
</evidence>
<evidence type="ECO:0000256" key="5">
    <source>
        <dbReference type="ARBA" id="ARBA00023027"/>
    </source>
</evidence>
<dbReference type="EC" id="1.1.1.22" evidence="3 7"/>
<dbReference type="InterPro" id="IPR036220">
    <property type="entry name" value="UDP-Glc/GDP-Man_DH_C_sf"/>
</dbReference>
<evidence type="ECO:0000313" key="12">
    <source>
        <dbReference type="EMBL" id="KKS57412.1"/>
    </source>
</evidence>
<feature type="binding site" evidence="10">
    <location>
        <position position="347"/>
    </location>
    <ligand>
        <name>NAD(+)</name>
        <dbReference type="ChEBI" id="CHEBI:57540"/>
    </ligand>
</feature>
<feature type="binding site" evidence="10">
    <location>
        <position position="282"/>
    </location>
    <ligand>
        <name>NAD(+)</name>
        <dbReference type="ChEBI" id="CHEBI:57540"/>
    </ligand>
</feature>
<feature type="binding site" evidence="10">
    <location>
        <position position="30"/>
    </location>
    <ligand>
        <name>NAD(+)</name>
        <dbReference type="ChEBI" id="CHEBI:57540"/>
    </ligand>
</feature>
<dbReference type="UniPathway" id="UPA00038">
    <property type="reaction ID" value="UER00491"/>
</dbReference>
<dbReference type="PIRSF" id="PIRSF500134">
    <property type="entry name" value="UDPglc_DH_bac"/>
    <property type="match status" value="1"/>
</dbReference>
<evidence type="ECO:0000256" key="9">
    <source>
        <dbReference type="PIRSR" id="PIRSR500134-2"/>
    </source>
</evidence>
<dbReference type="Pfam" id="PF03721">
    <property type="entry name" value="UDPG_MGDP_dh_N"/>
    <property type="match status" value="1"/>
</dbReference>
<feature type="binding site" evidence="9">
    <location>
        <position position="340"/>
    </location>
    <ligand>
        <name>substrate</name>
    </ligand>
</feature>
<dbReference type="PATRIC" id="fig|1619039.3.peg.53"/>
<keyword evidence="5 7" id="KW-0520">NAD</keyword>
<proteinExistence type="inferred from homology"/>
<evidence type="ECO:0000256" key="8">
    <source>
        <dbReference type="PIRSR" id="PIRSR500134-1"/>
    </source>
</evidence>
<keyword evidence="4 7" id="KW-0560">Oxidoreductase</keyword>
<comment type="similarity">
    <text evidence="2 7">Belongs to the UDP-glucose/GDP-mannose dehydrogenase family.</text>
</comment>
<dbReference type="InterPro" id="IPR014027">
    <property type="entry name" value="UDP-Glc/GDP-Man_DH_C"/>
</dbReference>
<sequence>MKLLYLGSGFVGACSAAVSASSGHQTLAFDIDEKKVKALESGDRDTIQNCLFEDGLGDLLVKNKENIKFTTNYQLVEDFLEDCDAIFLCLPTPEIGETGESDLSFYFSAAEKLAAALGRRNHGAQSKYVVIVNKSTVPIDMVDRTAEILTKAGVKNFGVVANPEFLVEGKAIQGSIHPDRIVVGASQEKDFVIMRQIYQRFYSSSAVQYLEINPKEAAASKLLANFILFNKLSVCFDVIGRTCEAFNDLQFENIRKVLTNDKRIGSWGFYDSLYAGGSCFIKDARSLSHQLQTAGQNAVLINETYLANRRQLELFIGRAEKEAQFDWRDKTIAVLGLAFKQDTNDIRNSPSIDVVNFLLEKSVKKIKLFDPAASENFERIFPSSEKIKYFKTEDETIEDTDLIVLATDWPQFRNLFDSLVKLKTRPLILDGRRILEGSFEELQKNGFNVIAVGSPLLRSKK</sequence>
<feature type="binding site" evidence="10">
    <location>
        <position position="168"/>
    </location>
    <ligand>
        <name>NAD(+)</name>
        <dbReference type="ChEBI" id="CHEBI:57540"/>
    </ligand>
</feature>